<dbReference type="InterPro" id="IPR008568">
    <property type="entry name" value="EMC3"/>
</dbReference>
<name>A0ABQ8BBT7_BRANA</name>
<dbReference type="PANTHER" id="PTHR13116">
    <property type="entry name" value="ER MEMBRANE PROTEIN COMPLEX SUBUNIT 3"/>
    <property type="match status" value="1"/>
</dbReference>
<sequence length="129" mass="14410">MLQNGTDLSTVDLIRSCLRYFLNLFGLRGLFSLILGDENAIDDTQRMMQMGGFGFDASKSLSAEKDGLDIIQHEWNIWNFDQLSTAANRLYNAGTPRVSILDAILLFPLLFSSHALFLSLTDRTVGEGF</sequence>
<proteinExistence type="predicted"/>
<protein>
    <submittedName>
        <fullName evidence="1">Uncharacterized protein</fullName>
    </submittedName>
</protein>
<dbReference type="EMBL" id="JAGKQM010000011">
    <property type="protein sequence ID" value="KAH0901927.1"/>
    <property type="molecule type" value="Genomic_DNA"/>
</dbReference>
<evidence type="ECO:0000313" key="1">
    <source>
        <dbReference type="EMBL" id="KAH0901927.1"/>
    </source>
</evidence>
<reference evidence="1 2" key="1">
    <citation type="submission" date="2021-05" db="EMBL/GenBank/DDBJ databases">
        <title>Genome Assembly of Synthetic Allotetraploid Brassica napus Reveals Homoeologous Exchanges between Subgenomes.</title>
        <authorList>
            <person name="Davis J.T."/>
        </authorList>
    </citation>
    <scope>NUCLEOTIDE SEQUENCE [LARGE SCALE GENOMIC DNA]</scope>
    <source>
        <strain evidence="2">cv. Da-Ae</strain>
        <tissue evidence="1">Seedling</tissue>
    </source>
</reference>
<accession>A0ABQ8BBT7</accession>
<dbReference type="Proteomes" id="UP000824890">
    <property type="component" value="Unassembled WGS sequence"/>
</dbReference>
<gene>
    <name evidence="1" type="ORF">HID58_041430</name>
</gene>
<dbReference type="PANTHER" id="PTHR13116:SF5">
    <property type="entry name" value="ER MEMBRANE PROTEIN COMPLEX SUBUNIT 3"/>
    <property type="match status" value="1"/>
</dbReference>
<keyword evidence="2" id="KW-1185">Reference proteome</keyword>
<organism evidence="1 2">
    <name type="scientific">Brassica napus</name>
    <name type="common">Rape</name>
    <dbReference type="NCBI Taxonomy" id="3708"/>
    <lineage>
        <taxon>Eukaryota</taxon>
        <taxon>Viridiplantae</taxon>
        <taxon>Streptophyta</taxon>
        <taxon>Embryophyta</taxon>
        <taxon>Tracheophyta</taxon>
        <taxon>Spermatophyta</taxon>
        <taxon>Magnoliopsida</taxon>
        <taxon>eudicotyledons</taxon>
        <taxon>Gunneridae</taxon>
        <taxon>Pentapetalae</taxon>
        <taxon>rosids</taxon>
        <taxon>malvids</taxon>
        <taxon>Brassicales</taxon>
        <taxon>Brassicaceae</taxon>
        <taxon>Brassiceae</taxon>
        <taxon>Brassica</taxon>
    </lineage>
</organism>
<evidence type="ECO:0000313" key="2">
    <source>
        <dbReference type="Proteomes" id="UP000824890"/>
    </source>
</evidence>
<comment type="caution">
    <text evidence="1">The sequence shown here is derived from an EMBL/GenBank/DDBJ whole genome shotgun (WGS) entry which is preliminary data.</text>
</comment>